<dbReference type="InterPro" id="IPR036397">
    <property type="entry name" value="RNaseH_sf"/>
</dbReference>
<organism evidence="2 3">
    <name type="scientific">Cyphomyrmex costatus</name>
    <dbReference type="NCBI Taxonomy" id="456900"/>
    <lineage>
        <taxon>Eukaryota</taxon>
        <taxon>Metazoa</taxon>
        <taxon>Ecdysozoa</taxon>
        <taxon>Arthropoda</taxon>
        <taxon>Hexapoda</taxon>
        <taxon>Insecta</taxon>
        <taxon>Pterygota</taxon>
        <taxon>Neoptera</taxon>
        <taxon>Endopterygota</taxon>
        <taxon>Hymenoptera</taxon>
        <taxon>Apocrita</taxon>
        <taxon>Aculeata</taxon>
        <taxon>Formicoidea</taxon>
        <taxon>Formicidae</taxon>
        <taxon>Myrmicinae</taxon>
        <taxon>Cyphomyrmex</taxon>
    </lineage>
</organism>
<evidence type="ECO:0000313" key="3">
    <source>
        <dbReference type="Proteomes" id="UP000078542"/>
    </source>
</evidence>
<dbReference type="GO" id="GO:0004523">
    <property type="term" value="F:RNA-DNA hybrid ribonuclease activity"/>
    <property type="evidence" value="ECO:0007669"/>
    <property type="project" value="InterPro"/>
</dbReference>
<proteinExistence type="predicted"/>
<protein>
    <recommendedName>
        <fullName evidence="1">RNase H type-1 domain-containing protein</fullName>
    </recommendedName>
</protein>
<dbReference type="Pfam" id="PF00075">
    <property type="entry name" value="RNase_H"/>
    <property type="match status" value="1"/>
</dbReference>
<dbReference type="GO" id="GO:0003676">
    <property type="term" value="F:nucleic acid binding"/>
    <property type="evidence" value="ECO:0007669"/>
    <property type="project" value="InterPro"/>
</dbReference>
<dbReference type="Proteomes" id="UP000078542">
    <property type="component" value="Unassembled WGS sequence"/>
</dbReference>
<dbReference type="PROSITE" id="PS50879">
    <property type="entry name" value="RNASE_H_1"/>
    <property type="match status" value="1"/>
</dbReference>
<dbReference type="InterPro" id="IPR002156">
    <property type="entry name" value="RNaseH_domain"/>
</dbReference>
<dbReference type="Gene3D" id="3.30.420.10">
    <property type="entry name" value="Ribonuclease H-like superfamily/Ribonuclease H"/>
    <property type="match status" value="1"/>
</dbReference>
<gene>
    <name evidence="2" type="ORF">ALC62_06742</name>
</gene>
<dbReference type="EMBL" id="KQ977481">
    <property type="protein sequence ID" value="KYN02362.1"/>
    <property type="molecule type" value="Genomic_DNA"/>
</dbReference>
<keyword evidence="3" id="KW-1185">Reference proteome</keyword>
<sequence>MNVDNGIYCYCVCFTVLFEIGKSDLSKFTIFSDSMSVLKALRNIYKLKHQTHVIQEINQALINCKLKQKDIELVWIPAHKNILDNENADSLAKKAAIESPMLGSDVPHSDVDSIFKSLYIKESEDFLYQRAITLNKGTVFFENFHKSSTKPWFSNTILTLTGRTL</sequence>
<reference evidence="2 3" key="1">
    <citation type="submission" date="2016-03" db="EMBL/GenBank/DDBJ databases">
        <title>Cyphomyrmex costatus WGS genome.</title>
        <authorList>
            <person name="Nygaard S."/>
            <person name="Hu H."/>
            <person name="Boomsma J."/>
            <person name="Zhang G."/>
        </authorList>
    </citation>
    <scope>NUCLEOTIDE SEQUENCE [LARGE SCALE GENOMIC DNA]</scope>
    <source>
        <strain evidence="2">MS0001</strain>
        <tissue evidence="2">Whole body</tissue>
    </source>
</reference>
<evidence type="ECO:0000313" key="2">
    <source>
        <dbReference type="EMBL" id="KYN02362.1"/>
    </source>
</evidence>
<name>A0A195CPE3_9HYME</name>
<dbReference type="AlphaFoldDB" id="A0A195CPE3"/>
<feature type="domain" description="RNase H type-1" evidence="1">
    <location>
        <begin position="1"/>
        <end position="97"/>
    </location>
</feature>
<evidence type="ECO:0000259" key="1">
    <source>
        <dbReference type="PROSITE" id="PS50879"/>
    </source>
</evidence>
<accession>A0A195CPE3</accession>
<dbReference type="STRING" id="456900.A0A195CPE3"/>
<dbReference type="CDD" id="cd09276">
    <property type="entry name" value="Rnase_HI_RT_non_LTR"/>
    <property type="match status" value="1"/>
</dbReference>
<dbReference type="SUPFAM" id="SSF53098">
    <property type="entry name" value="Ribonuclease H-like"/>
    <property type="match status" value="1"/>
</dbReference>
<dbReference type="InterPro" id="IPR012337">
    <property type="entry name" value="RNaseH-like_sf"/>
</dbReference>